<name>A0A4D6NH69_VIGUN</name>
<dbReference type="AlphaFoldDB" id="A0A4D6NH69"/>
<keyword evidence="2" id="KW-1185">Reference proteome</keyword>
<reference evidence="1 2" key="1">
    <citation type="submission" date="2019-04" db="EMBL/GenBank/DDBJ databases">
        <title>An improved genome assembly and genetic linkage map for asparagus bean, Vigna unguiculata ssp. sesquipedialis.</title>
        <authorList>
            <person name="Xia Q."/>
            <person name="Zhang R."/>
            <person name="Dong Y."/>
        </authorList>
    </citation>
    <scope>NUCLEOTIDE SEQUENCE [LARGE SCALE GENOMIC DNA]</scope>
    <source>
        <tissue evidence="1">Leaf</tissue>
    </source>
</reference>
<evidence type="ECO:0000313" key="1">
    <source>
        <dbReference type="EMBL" id="QCE11535.1"/>
    </source>
</evidence>
<gene>
    <name evidence="1" type="ORF">DEO72_LG10g2768</name>
</gene>
<dbReference type="EMBL" id="CP039354">
    <property type="protein sequence ID" value="QCE11535.1"/>
    <property type="molecule type" value="Genomic_DNA"/>
</dbReference>
<dbReference type="Proteomes" id="UP000501690">
    <property type="component" value="Linkage Group LG10"/>
</dbReference>
<sequence>MLNLVYFRVLARNRLAVKPCTTRRHKPATQFLDFLDELLGSDGHPPGDVSNLARL</sequence>
<organism evidence="1 2">
    <name type="scientific">Vigna unguiculata</name>
    <name type="common">Cowpea</name>
    <dbReference type="NCBI Taxonomy" id="3917"/>
    <lineage>
        <taxon>Eukaryota</taxon>
        <taxon>Viridiplantae</taxon>
        <taxon>Streptophyta</taxon>
        <taxon>Embryophyta</taxon>
        <taxon>Tracheophyta</taxon>
        <taxon>Spermatophyta</taxon>
        <taxon>Magnoliopsida</taxon>
        <taxon>eudicotyledons</taxon>
        <taxon>Gunneridae</taxon>
        <taxon>Pentapetalae</taxon>
        <taxon>rosids</taxon>
        <taxon>fabids</taxon>
        <taxon>Fabales</taxon>
        <taxon>Fabaceae</taxon>
        <taxon>Papilionoideae</taxon>
        <taxon>50 kb inversion clade</taxon>
        <taxon>NPAAA clade</taxon>
        <taxon>indigoferoid/millettioid clade</taxon>
        <taxon>Phaseoleae</taxon>
        <taxon>Vigna</taxon>
    </lineage>
</organism>
<accession>A0A4D6NH69</accession>
<evidence type="ECO:0000313" key="2">
    <source>
        <dbReference type="Proteomes" id="UP000501690"/>
    </source>
</evidence>
<proteinExistence type="predicted"/>
<protein>
    <submittedName>
        <fullName evidence="1">Uncharacterized protein</fullName>
    </submittedName>
</protein>